<evidence type="ECO:0000259" key="5">
    <source>
        <dbReference type="Pfam" id="PF05157"/>
    </source>
</evidence>
<sequence length="744" mass="81929">MPPAAPHLRLVAPSGAPKPADVPLFGPRATRQPARAKRRPLGQILIDMKAVEPGNMLKAIALRDREDARLGDILLTRGWVSDADLMAALSLQWGARPVDLVDRPPDARLLDSLGAEFCLSHGVLPWRRIGGAVVLATSRPEEFAATRAALPPGLGPVIMALAPERDIHEALIAARQTALVRKAETRVAEADSCRSQDGTRAAHRALILLTLCAAGLLAAPMAVFALAALWAVVTLTATTGLKLACFLATLRAPAPAPRVHAPLPRLPVVSMMVPLYHEDDIAPRLIRRLGRIDYPKELLDVLLVVEEDDLRTQAALAARLLPRWMRVVTVPTGPIRTKPRALNYALDFCRGSIIGIWDAEDAPDPGQIHVVVRRFSEAAPDVACLQGVLDFYNSRHNWLTRCFTIEYAAWFRAMLPGLARLGFVVPLGGTTLYFRRDLIEELGGWDAHNVTEDADLGLRLARRGYRTEIIDTVTEEEPNARPFAWIRQRSRWQKGYAMTWASHMRDPARLWRDLGPKRFWGIQVLFIGSLSQSFLTPVLWSFWLLALGLPHPLEPMLPTGAMLALGTLFLAAELVNITVGLWATRGPKHRHLMKWVPSLHVYFPLAALSSYKALYEWVTRPFYWDKTAHGAVSEATGESPELLPILLLTRPVHVPDTTDPALFFPNRPAHAEMPARLHLSTPALAATGTDDEETSVYPVLTIVSTGAGAGNKRRADRKTYVPGTAIAQAWARSSLETQLSFAGF</sequence>
<accession>A0A2R8B7A9</accession>
<keyword evidence="7" id="KW-1185">Reference proteome</keyword>
<proteinExistence type="inferred from homology"/>
<gene>
    <name evidence="6" type="ORF">DEA8626_02034</name>
</gene>
<dbReference type="AlphaFoldDB" id="A0A2R8B7A9"/>
<dbReference type="Pfam" id="PF05157">
    <property type="entry name" value="MshEN"/>
    <property type="match status" value="1"/>
</dbReference>
<evidence type="ECO:0000256" key="2">
    <source>
        <dbReference type="ARBA" id="ARBA00022676"/>
    </source>
</evidence>
<keyword evidence="4" id="KW-0472">Membrane</keyword>
<feature type="transmembrane region" description="Helical" evidence="4">
    <location>
        <begin position="205"/>
        <end position="223"/>
    </location>
</feature>
<dbReference type="GO" id="GO:0016757">
    <property type="term" value="F:glycosyltransferase activity"/>
    <property type="evidence" value="ECO:0007669"/>
    <property type="project" value="UniProtKB-KW"/>
</dbReference>
<dbReference type="Gene3D" id="3.90.550.10">
    <property type="entry name" value="Spore Coat Polysaccharide Biosynthesis Protein SpsA, Chain A"/>
    <property type="match status" value="1"/>
</dbReference>
<protein>
    <submittedName>
        <fullName evidence="6">Beta-monoglucosyldiacylglycerol synthase</fullName>
        <ecNumber evidence="6">2.4.1.336</ecNumber>
    </submittedName>
</protein>
<dbReference type="Pfam" id="PF13641">
    <property type="entry name" value="Glyco_tranf_2_3"/>
    <property type="match status" value="1"/>
</dbReference>
<keyword evidence="4" id="KW-0812">Transmembrane</keyword>
<name>A0A2R8B7A9_9RHOB</name>
<dbReference type="SUPFAM" id="SSF160246">
    <property type="entry name" value="EspE N-terminal domain-like"/>
    <property type="match status" value="1"/>
</dbReference>
<dbReference type="RefSeq" id="WP_245890820.1">
    <property type="nucleotide sequence ID" value="NZ_OMOQ01000001.1"/>
</dbReference>
<organism evidence="6 7">
    <name type="scientific">Albidovulum aquaemixtae</name>
    <dbReference type="NCBI Taxonomy" id="1542388"/>
    <lineage>
        <taxon>Bacteria</taxon>
        <taxon>Pseudomonadati</taxon>
        <taxon>Pseudomonadota</taxon>
        <taxon>Alphaproteobacteria</taxon>
        <taxon>Rhodobacterales</taxon>
        <taxon>Paracoccaceae</taxon>
        <taxon>Albidovulum</taxon>
    </lineage>
</organism>
<keyword evidence="3 6" id="KW-0808">Transferase</keyword>
<evidence type="ECO:0000313" key="7">
    <source>
        <dbReference type="Proteomes" id="UP000244924"/>
    </source>
</evidence>
<dbReference type="PANTHER" id="PTHR43630">
    <property type="entry name" value="POLY-BETA-1,6-N-ACETYL-D-GLUCOSAMINE SYNTHASE"/>
    <property type="match status" value="1"/>
</dbReference>
<dbReference type="InterPro" id="IPR037257">
    <property type="entry name" value="T2SS_E_N_sf"/>
</dbReference>
<reference evidence="6 7" key="1">
    <citation type="submission" date="2018-03" db="EMBL/GenBank/DDBJ databases">
        <authorList>
            <person name="Keele B.F."/>
        </authorList>
    </citation>
    <scope>NUCLEOTIDE SEQUENCE [LARGE SCALE GENOMIC DNA]</scope>
    <source>
        <strain evidence="6 7">CECT 8626</strain>
    </source>
</reference>
<evidence type="ECO:0000256" key="4">
    <source>
        <dbReference type="SAM" id="Phobius"/>
    </source>
</evidence>
<keyword evidence="4" id="KW-1133">Transmembrane helix</keyword>
<evidence type="ECO:0000256" key="3">
    <source>
        <dbReference type="ARBA" id="ARBA00022679"/>
    </source>
</evidence>
<keyword evidence="2 6" id="KW-0328">Glycosyltransferase</keyword>
<evidence type="ECO:0000256" key="1">
    <source>
        <dbReference type="ARBA" id="ARBA00006739"/>
    </source>
</evidence>
<feature type="domain" description="Type II secretion system protein GspE N-terminal" evidence="5">
    <location>
        <begin position="98"/>
        <end position="176"/>
    </location>
</feature>
<dbReference type="Proteomes" id="UP000244924">
    <property type="component" value="Unassembled WGS sequence"/>
</dbReference>
<comment type="similarity">
    <text evidence="1">Belongs to the glycosyltransferase 2 family.</text>
</comment>
<dbReference type="InterPro" id="IPR007831">
    <property type="entry name" value="T2SS_GspE_N"/>
</dbReference>
<feature type="transmembrane region" description="Helical" evidence="4">
    <location>
        <begin position="519"/>
        <end position="543"/>
    </location>
</feature>
<feature type="transmembrane region" description="Helical" evidence="4">
    <location>
        <begin position="563"/>
        <end position="584"/>
    </location>
</feature>
<dbReference type="PANTHER" id="PTHR43630:SF1">
    <property type="entry name" value="POLY-BETA-1,6-N-ACETYL-D-GLUCOSAMINE SYNTHASE"/>
    <property type="match status" value="1"/>
</dbReference>
<dbReference type="InterPro" id="IPR029044">
    <property type="entry name" value="Nucleotide-diphossugar_trans"/>
</dbReference>
<evidence type="ECO:0000313" key="6">
    <source>
        <dbReference type="EMBL" id="SPH18495.1"/>
    </source>
</evidence>
<dbReference type="EC" id="2.4.1.336" evidence="6"/>
<dbReference type="EMBL" id="OMOQ01000001">
    <property type="protein sequence ID" value="SPH18495.1"/>
    <property type="molecule type" value="Genomic_DNA"/>
</dbReference>
<dbReference type="SUPFAM" id="SSF53448">
    <property type="entry name" value="Nucleotide-diphospho-sugar transferases"/>
    <property type="match status" value="1"/>
</dbReference>